<dbReference type="InterPro" id="IPR015943">
    <property type="entry name" value="WD40/YVTN_repeat-like_dom_sf"/>
</dbReference>
<dbReference type="GO" id="GO:0000155">
    <property type="term" value="F:phosphorelay sensor kinase activity"/>
    <property type="evidence" value="ECO:0007669"/>
    <property type="project" value="TreeGrafter"/>
</dbReference>
<dbReference type="InterPro" id="IPR011110">
    <property type="entry name" value="Reg_prop"/>
</dbReference>
<protein>
    <recommendedName>
        <fullName evidence="2">Two component regulator three Y domain-containing protein</fullName>
    </recommendedName>
</protein>
<organism evidence="3 4">
    <name type="scientific">Hanamia caeni</name>
    <dbReference type="NCBI Taxonomy" id="2294116"/>
    <lineage>
        <taxon>Bacteria</taxon>
        <taxon>Pseudomonadati</taxon>
        <taxon>Bacteroidota</taxon>
        <taxon>Chitinophagia</taxon>
        <taxon>Chitinophagales</taxon>
        <taxon>Chitinophagaceae</taxon>
        <taxon>Hanamia</taxon>
    </lineage>
</organism>
<dbReference type="InterPro" id="IPR013783">
    <property type="entry name" value="Ig-like_fold"/>
</dbReference>
<dbReference type="Gene3D" id="6.10.250.2870">
    <property type="match status" value="1"/>
</dbReference>
<dbReference type="Pfam" id="PF07494">
    <property type="entry name" value="Reg_prop"/>
    <property type="match status" value="1"/>
</dbReference>
<dbReference type="InterPro" id="IPR011123">
    <property type="entry name" value="Y_Y_Y"/>
</dbReference>
<reference evidence="3 4" key="1">
    <citation type="submission" date="2018-11" db="EMBL/GenBank/DDBJ databases">
        <title>Draft genome sequence of Ferruginibacter sp. BO-59.</title>
        <authorList>
            <person name="Im W.T."/>
        </authorList>
    </citation>
    <scope>NUCLEOTIDE SEQUENCE [LARGE SCALE GENOMIC DNA]</scope>
    <source>
        <strain evidence="3 4">BO-59</strain>
    </source>
</reference>
<name>A0A3M9NJH2_9BACT</name>
<dbReference type="SUPFAM" id="SSF63829">
    <property type="entry name" value="Calcium-dependent phosphotriesterase"/>
    <property type="match status" value="2"/>
</dbReference>
<keyword evidence="1" id="KW-0597">Phosphoprotein</keyword>
<evidence type="ECO:0000313" key="3">
    <source>
        <dbReference type="EMBL" id="RNI37343.1"/>
    </source>
</evidence>
<dbReference type="AlphaFoldDB" id="A0A3M9NJH2"/>
<gene>
    <name evidence="3" type="ORF">EFY79_08060</name>
</gene>
<dbReference type="Proteomes" id="UP000267223">
    <property type="component" value="Unassembled WGS sequence"/>
</dbReference>
<dbReference type="PANTHER" id="PTHR43547">
    <property type="entry name" value="TWO-COMPONENT HISTIDINE KINASE"/>
    <property type="match status" value="1"/>
</dbReference>
<dbReference type="EMBL" id="RJJR01000005">
    <property type="protein sequence ID" value="RNI37343.1"/>
    <property type="molecule type" value="Genomic_DNA"/>
</dbReference>
<feature type="domain" description="Two component regulator three Y" evidence="2">
    <location>
        <begin position="739"/>
        <end position="791"/>
    </location>
</feature>
<evidence type="ECO:0000313" key="4">
    <source>
        <dbReference type="Proteomes" id="UP000267223"/>
    </source>
</evidence>
<dbReference type="Pfam" id="PF07495">
    <property type="entry name" value="Y_Y_Y"/>
    <property type="match status" value="1"/>
</dbReference>
<sequence>MAAQIIFEINNSALPRTLFILIFFQFFWSCEAESQSKYIFNHLGIKDGLSSEKAHATAQDSKGYIWIATKNGLQRFDGVRFLSFRHQEGDSTSIPHNSIMRLCIDKHDKLWIITADFKLGYFDINRFRFHPVKIVFKNKMLNRAEGDFYTDENQEIILVLHHYNDDAWGIVTFDQKKNIFSDEDKRFDLPGDRRISFFSIDSLHHHYWYGTNQGLVKYNPETGNFNYRGHNPDKDAIINALQNFSETGHPLLDRRGNFWMTTFQDNKNVHLIFYDFKNKKVIDRSDELQKAIGTYYEIHNILPGSDGDVWLNGLGMLVHVNDKNNFEVVPLNSFEEYNINFEDSYTFRHDRENNTWITTDNGLYWFNPQANLFRSTPIRRFNSRKNFKADVTDIKELHNGNILVSTWGAGLVEYDKNFEPVNSPIVRQGIEKGEEMVWSILQRRNGDVWRGHQDGWLYIYHAKSNSTEKIQLPVFRKKTIRQIAEDRNGNLWFGTQGGDVIKWISKSDSFYLARKMNKLVKRLYGDNKGDIWVITEKVIQLNADNDSMMHEYVPLKADGRHLPSPDLNDIKQYDDSTFIIAGEQVSILNTNTGMFRYLSSNTGMPSDYISNVVISKDGNPWMSTENGIYVRNFKTTVSSTFGPEDGLINSKFANAASCLLRNGTIIFGTSRDILSFDPLKLYSPEFAPPHVEITAVKLFNKNLLVDSILHLKRMEVKYFENSFVFQFSTLSFMWKYNTAYMMEGIDKKWVKSSSSNEAVYSYLPPGNYVFKVGAPDSKGNISNIVSMPIHIEAPIWKTWEFYTTLLLLGGFIIWRLYKERKNHWKNILYMRSTIGKDLHNEVRTTLKNISALSEIAAIKADSNQEQAKDYIREIKQKSRRSVIAMDDVMWSIDPANDSMNKIIDRIYEIADTLNSEYETRIDIDIDKNVQHLRFSMKERLEFMMIYKRAVLLLSRDSHSKHIKVDLDKEKGGLSLKLFAEGTLLSEFDQKVLKSVEEIKTRASDINAVAEIQSDASGTAILTVIHHKKQA</sequence>
<evidence type="ECO:0000259" key="2">
    <source>
        <dbReference type="Pfam" id="PF07495"/>
    </source>
</evidence>
<proteinExistence type="predicted"/>
<dbReference type="PANTHER" id="PTHR43547:SF2">
    <property type="entry name" value="HYBRID SIGNAL TRANSDUCTION HISTIDINE KINASE C"/>
    <property type="match status" value="1"/>
</dbReference>
<dbReference type="Gene3D" id="2.60.40.10">
    <property type="entry name" value="Immunoglobulins"/>
    <property type="match status" value="1"/>
</dbReference>
<evidence type="ECO:0000256" key="1">
    <source>
        <dbReference type="ARBA" id="ARBA00022553"/>
    </source>
</evidence>
<keyword evidence="4" id="KW-1185">Reference proteome</keyword>
<accession>A0A3M9NJH2</accession>
<dbReference type="Gene3D" id="2.130.10.10">
    <property type="entry name" value="YVTN repeat-like/Quinoprotein amine dehydrogenase"/>
    <property type="match status" value="2"/>
</dbReference>
<comment type="caution">
    <text evidence="3">The sequence shown here is derived from an EMBL/GenBank/DDBJ whole genome shotgun (WGS) entry which is preliminary data.</text>
</comment>